<dbReference type="InterPro" id="IPR007400">
    <property type="entry name" value="PrpF-like"/>
</dbReference>
<protein>
    <recommendedName>
        <fullName evidence="5">3-methylitaconate isomerase</fullName>
    </recommendedName>
</protein>
<gene>
    <name evidence="3" type="ORF">IL38_03505</name>
</gene>
<evidence type="ECO:0000313" key="4">
    <source>
        <dbReference type="Proteomes" id="UP000029737"/>
    </source>
</evidence>
<evidence type="ECO:0000313" key="3">
    <source>
        <dbReference type="EMBL" id="KGI82522.1"/>
    </source>
</evidence>
<sequence>MGRTHGGRNRRAPGARGGGRLMLTHVAAASGAPSSTLVLSADALPEGEEELCGALRDATDWLCERGLDDITKIALIAPSRHPLFDLDYRFVQVLPGAVNGFDFRGSCGHSILASVVVASRLGWLPKLAPEHRVRVRVTNNNDRVVCEVDESVRDRTTFTVHFLRQQEPRLDSLLPDGQVLTGLSTSEGGIRVSQVSAGNPYVFVAATDLGVRDVDELFGDSARLYESLSEIRRSAAVHAGLPAEGAFPKVAALLPDGDATLAVRALSVPSWHPTIALTGAVCLGAATKIEGTTPHSLAGSAARPGVPLTIRTPGGSTVASAAVSGSRPSSTLSWVSVPHKEVVFRGAVDIDSLRPHTRKDELLCL</sequence>
<reference evidence="3 4" key="1">
    <citation type="journal article" date="2014" name="PLoS ONE">
        <title>Identification and Characterization of a New Erythromycin Biosynthetic Gene Cluster in Actinopolyspora erythraea YIM90600, a Novel Erythronolide-Producing Halophilic Actinomycete Isolated from Salt Field.</title>
        <authorList>
            <person name="Chen D."/>
            <person name="Feng J."/>
            <person name="Huang L."/>
            <person name="Zhang Q."/>
            <person name="Wu J."/>
            <person name="Zhu X."/>
            <person name="Duan Y."/>
            <person name="Xu Z."/>
        </authorList>
    </citation>
    <scope>NUCLEOTIDE SEQUENCE [LARGE SCALE GENOMIC DNA]</scope>
    <source>
        <strain evidence="3 4">YIM90600</strain>
    </source>
</reference>
<proteinExistence type="inferred from homology"/>
<dbReference type="PANTHER" id="PTHR43709">
    <property type="entry name" value="ACONITATE ISOMERASE-RELATED"/>
    <property type="match status" value="1"/>
</dbReference>
<keyword evidence="2" id="KW-0413">Isomerase</keyword>
<keyword evidence="4" id="KW-1185">Reference proteome</keyword>
<evidence type="ECO:0008006" key="5">
    <source>
        <dbReference type="Google" id="ProtNLM"/>
    </source>
</evidence>
<dbReference type="Gene3D" id="3.10.310.10">
    <property type="entry name" value="Diaminopimelate Epimerase, Chain A, domain 1"/>
    <property type="match status" value="2"/>
</dbReference>
<dbReference type="PANTHER" id="PTHR43709:SF2">
    <property type="entry name" value="DUF453 DOMAIN PROTEIN (AFU_ORTHOLOGUE AFUA_6G00360)"/>
    <property type="match status" value="1"/>
</dbReference>
<organism evidence="3 4">
    <name type="scientific">Actinopolyspora erythraea</name>
    <dbReference type="NCBI Taxonomy" id="414996"/>
    <lineage>
        <taxon>Bacteria</taxon>
        <taxon>Bacillati</taxon>
        <taxon>Actinomycetota</taxon>
        <taxon>Actinomycetes</taxon>
        <taxon>Actinopolysporales</taxon>
        <taxon>Actinopolysporaceae</taxon>
        <taxon>Actinopolyspora</taxon>
    </lineage>
</organism>
<dbReference type="SUPFAM" id="SSF54506">
    <property type="entry name" value="Diaminopimelate epimerase-like"/>
    <property type="match status" value="2"/>
</dbReference>
<dbReference type="EMBL" id="JPMV01000010">
    <property type="protein sequence ID" value="KGI82522.1"/>
    <property type="molecule type" value="Genomic_DNA"/>
</dbReference>
<name>A0ABR4X7C5_9ACTN</name>
<comment type="similarity">
    <text evidence="1">Belongs to the PrpF family.</text>
</comment>
<comment type="caution">
    <text evidence="3">The sequence shown here is derived from an EMBL/GenBank/DDBJ whole genome shotgun (WGS) entry which is preliminary data.</text>
</comment>
<dbReference type="Pfam" id="PF04303">
    <property type="entry name" value="PrpF"/>
    <property type="match status" value="1"/>
</dbReference>
<evidence type="ECO:0000256" key="2">
    <source>
        <dbReference type="ARBA" id="ARBA00023235"/>
    </source>
</evidence>
<accession>A0ABR4X7C5</accession>
<evidence type="ECO:0000256" key="1">
    <source>
        <dbReference type="ARBA" id="ARBA00007673"/>
    </source>
</evidence>
<dbReference type="Proteomes" id="UP000029737">
    <property type="component" value="Unassembled WGS sequence"/>
</dbReference>